<reference evidence="1" key="1">
    <citation type="submission" date="2021-01" db="EMBL/GenBank/DDBJ databases">
        <authorList>
            <consortium name="Genoscope - CEA"/>
            <person name="William W."/>
        </authorList>
    </citation>
    <scope>NUCLEOTIDE SEQUENCE</scope>
</reference>
<proteinExistence type="predicted"/>
<sequence>MPKHKAVLIWYFIYSEECSSLIDGVDVFVNFKVKLLILKLQHQPLHLSDLTPFSHLYFFLMA</sequence>
<organism evidence="1">
    <name type="scientific">Brassica napus</name>
    <name type="common">Rape</name>
    <dbReference type="NCBI Taxonomy" id="3708"/>
    <lineage>
        <taxon>Eukaryota</taxon>
        <taxon>Viridiplantae</taxon>
        <taxon>Streptophyta</taxon>
        <taxon>Embryophyta</taxon>
        <taxon>Tracheophyta</taxon>
        <taxon>Spermatophyta</taxon>
        <taxon>Magnoliopsida</taxon>
        <taxon>eudicotyledons</taxon>
        <taxon>Gunneridae</taxon>
        <taxon>Pentapetalae</taxon>
        <taxon>rosids</taxon>
        <taxon>malvids</taxon>
        <taxon>Brassicales</taxon>
        <taxon>Brassicaceae</taxon>
        <taxon>Brassiceae</taxon>
        <taxon>Brassica</taxon>
    </lineage>
</organism>
<name>A0A816ZZL0_BRANA</name>
<gene>
    <name evidence="1" type="ORF">DARMORV10_A08P13390.1</name>
</gene>
<evidence type="ECO:0000313" key="1">
    <source>
        <dbReference type="EMBL" id="CAF2233978.1"/>
    </source>
</evidence>
<dbReference type="Proteomes" id="UP001295469">
    <property type="component" value="Chromosome A08"/>
</dbReference>
<accession>A0A816ZZL0</accession>
<protein>
    <submittedName>
        <fullName evidence="1">(rape) hypothetical protein</fullName>
    </submittedName>
</protein>
<dbReference type="EMBL" id="HG994362">
    <property type="protein sequence ID" value="CAF2233978.1"/>
    <property type="molecule type" value="Genomic_DNA"/>
</dbReference>
<dbReference type="AlphaFoldDB" id="A0A816ZZL0"/>